<accession>A0ABY3WJJ7</accession>
<reference evidence="2 3" key="1">
    <citation type="submission" date="2021-03" db="EMBL/GenBank/DDBJ databases">
        <title>Complete genome of Streptomyces formicae strain 1H-GS9 (DSM 100524).</title>
        <authorList>
            <person name="Atanasov K.E."/>
            <person name="Altabella T."/>
            <person name="Ferrer A."/>
        </authorList>
    </citation>
    <scope>NUCLEOTIDE SEQUENCE [LARGE SCALE GENOMIC DNA]</scope>
    <source>
        <strain evidence="2 3">1H-GS9</strain>
    </source>
</reference>
<keyword evidence="3" id="KW-1185">Reference proteome</keyword>
<evidence type="ECO:0000256" key="1">
    <source>
        <dbReference type="SAM" id="MobiDB-lite"/>
    </source>
</evidence>
<dbReference type="InterPro" id="IPR031016">
    <property type="entry name" value="CGA_synthase"/>
</dbReference>
<feature type="region of interest" description="Disordered" evidence="1">
    <location>
        <begin position="1"/>
        <end position="30"/>
    </location>
</feature>
<dbReference type="RefSeq" id="WP_242330365.1">
    <property type="nucleotide sequence ID" value="NZ_CP071872.1"/>
</dbReference>
<proteinExistence type="predicted"/>
<dbReference type="Proteomes" id="UP000828924">
    <property type="component" value="Chromosome"/>
</dbReference>
<feature type="compositionally biased region" description="Low complexity" evidence="1">
    <location>
        <begin position="19"/>
        <end position="30"/>
    </location>
</feature>
<protein>
    <submittedName>
        <fullName evidence="2">Hydroxymethylcytosylglucuronate/cytosylglucurona te synthase</fullName>
    </submittedName>
</protein>
<dbReference type="EMBL" id="CP071872">
    <property type="protein sequence ID" value="UNM11786.1"/>
    <property type="molecule type" value="Genomic_DNA"/>
</dbReference>
<evidence type="ECO:0000313" key="2">
    <source>
        <dbReference type="EMBL" id="UNM11786.1"/>
    </source>
</evidence>
<organism evidence="2 3">
    <name type="scientific">Streptomyces formicae</name>
    <dbReference type="NCBI Taxonomy" id="1616117"/>
    <lineage>
        <taxon>Bacteria</taxon>
        <taxon>Bacillati</taxon>
        <taxon>Actinomycetota</taxon>
        <taxon>Actinomycetes</taxon>
        <taxon>Kitasatosporales</taxon>
        <taxon>Streptomycetaceae</taxon>
        <taxon>Streptomyces</taxon>
    </lineage>
</organism>
<evidence type="ECO:0000313" key="3">
    <source>
        <dbReference type="Proteomes" id="UP000828924"/>
    </source>
</evidence>
<name>A0ABY3WJJ7_9ACTN</name>
<sequence>MHGLPPSAEHDGTADQDDATTAARTATARTGAGAPATVAVACAEFGWGSSGKLSAVLAALRTRQGRPLRFVGLGSALGRPLLAEHGIDRWYDLPTGPPTHGELRESIAHVVRAERVDAAVVVLDGHAAMALEAAGVPTVFVDSLPFLWTEGDRADLPLEVSVYCAQECVELPEECVGVLDSVRRLRWVEAIVGTRPEATEPRPAGGGPFRRALVSLGGLQAPRLTDWTCYPGIVVPAVIEALAAYGVREAHVAGNLPAGMVERVFRRTDGSLRVTAGPLSHHAFLQQLAACDVLLTSPGLTTLLEADSLSVPTVCLPPQNLSQIFNGRFHSEAVAADVRVMWPASVFSEDEALARRSRGEDAALRVIYGGIAAAADAWGTADAVRDEVLAALRRAAEASGWGGLASVVGTDGAAQVADALSGVLSGVVSDVFEPESPAPGPCARTLTVP</sequence>
<dbReference type="NCBIfam" id="TIGR04467">
    <property type="entry name" value="CGA_synthase"/>
    <property type="match status" value="1"/>
</dbReference>
<gene>
    <name evidence="2" type="ORF">J4032_09720</name>
</gene>